<dbReference type="EMBL" id="LR743589">
    <property type="protein sequence ID" value="CAA2616691.1"/>
    <property type="molecule type" value="Genomic_DNA"/>
</dbReference>
<accession>A0A7I8IG45</accession>
<keyword evidence="2" id="KW-1185">Reference proteome</keyword>
<name>A0A7I8IG45_SPIIN</name>
<dbReference type="EMBL" id="CACRZD030000002">
    <property type="protein sequence ID" value="CAA6656365.1"/>
    <property type="molecule type" value="Genomic_DNA"/>
</dbReference>
<protein>
    <submittedName>
        <fullName evidence="1">Uncharacterized protein</fullName>
    </submittedName>
</protein>
<organism evidence="1">
    <name type="scientific">Spirodela intermedia</name>
    <name type="common">Intermediate duckweed</name>
    <dbReference type="NCBI Taxonomy" id="51605"/>
    <lineage>
        <taxon>Eukaryota</taxon>
        <taxon>Viridiplantae</taxon>
        <taxon>Streptophyta</taxon>
        <taxon>Embryophyta</taxon>
        <taxon>Tracheophyta</taxon>
        <taxon>Spermatophyta</taxon>
        <taxon>Magnoliopsida</taxon>
        <taxon>Liliopsida</taxon>
        <taxon>Araceae</taxon>
        <taxon>Lemnoideae</taxon>
        <taxon>Spirodela</taxon>
    </lineage>
</organism>
<dbReference type="AlphaFoldDB" id="A0A7I8IG45"/>
<proteinExistence type="predicted"/>
<dbReference type="Proteomes" id="UP001189122">
    <property type="component" value="Unassembled WGS sequence"/>
</dbReference>
<evidence type="ECO:0000313" key="1">
    <source>
        <dbReference type="EMBL" id="CAA2616691.1"/>
    </source>
</evidence>
<sequence>MKHRSSVWLRQSKAASFVLEEDDIRKKKKKKRKEKTDRTVHQNLHPLCGLTTSLIKQAE</sequence>
<evidence type="ECO:0000313" key="2">
    <source>
        <dbReference type="Proteomes" id="UP001189122"/>
    </source>
</evidence>
<reference evidence="1 2" key="1">
    <citation type="submission" date="2019-12" db="EMBL/GenBank/DDBJ databases">
        <authorList>
            <person name="Scholz U."/>
            <person name="Mascher M."/>
            <person name="Fiebig A."/>
        </authorList>
    </citation>
    <scope>NUCLEOTIDE SEQUENCE</scope>
</reference>
<gene>
    <name evidence="1" type="ORF">SI7747_02002905</name>
</gene>